<reference evidence="4 5" key="1">
    <citation type="submission" date="2019-02" db="EMBL/GenBank/DDBJ databases">
        <title>Halieaceae_genomes.</title>
        <authorList>
            <person name="Li S.-H."/>
        </authorList>
    </citation>
    <scope>NUCLEOTIDE SEQUENCE [LARGE SCALE GENOMIC DNA]</scope>
    <source>
        <strain evidence="4 5">JH123</strain>
    </source>
</reference>
<dbReference type="PANTHER" id="PTHR10696">
    <property type="entry name" value="GAMMA-BUTYROBETAINE HYDROXYLASE-RELATED"/>
    <property type="match status" value="1"/>
</dbReference>
<organism evidence="4 5">
    <name type="scientific">Candidatus Paraluminiphilus aquimaris</name>
    <dbReference type="NCBI Taxonomy" id="2518994"/>
    <lineage>
        <taxon>Bacteria</taxon>
        <taxon>Pseudomonadati</taxon>
        <taxon>Pseudomonadota</taxon>
        <taxon>Gammaproteobacteria</taxon>
        <taxon>Cellvibrionales</taxon>
        <taxon>Halieaceae</taxon>
        <taxon>Candidatus Paraluminiphilus</taxon>
    </lineage>
</organism>
<evidence type="ECO:0000259" key="3">
    <source>
        <dbReference type="Pfam" id="PF02668"/>
    </source>
</evidence>
<comment type="cofactor">
    <cofactor evidence="1">
        <name>Fe(2+)</name>
        <dbReference type="ChEBI" id="CHEBI:29033"/>
    </cofactor>
</comment>
<dbReference type="InterPro" id="IPR050411">
    <property type="entry name" value="AlphaKG_dependent_hydroxylases"/>
</dbReference>
<evidence type="ECO:0000313" key="5">
    <source>
        <dbReference type="Proteomes" id="UP001317963"/>
    </source>
</evidence>
<accession>A0ABY6Q544</accession>
<sequence>MNETPEIALLSPKELPITLGAALDGPSKTVVSDLINTHGFVVFRGYGIQSDQDFHRFVEGFGLENFKYADSFSNAVRHNRTDRVFTANEAPPNVEIFLHHEMAQTLTFPGALFFFCEKAAESGGATPICRSDLALKTLEKQNPTFTAKLRSVGVKYRNSMPSEANHESGQGRSWKDTLTVNSAHEAEEKLAVLGYQFNWLEDGGLSVQTPALAAVDNFGRGKDVFFNQIVAAAAGWTVAADDREPRLCFGDDSPIQQADLADSIKAAYQHTVDLNWQTGDVALLDNLKVMHGRRPFEGSRSVLASLCNPISRPAVEA</sequence>
<dbReference type="SUPFAM" id="SSF51197">
    <property type="entry name" value="Clavaminate synthase-like"/>
    <property type="match status" value="1"/>
</dbReference>
<evidence type="ECO:0000256" key="2">
    <source>
        <dbReference type="ARBA" id="ARBA00023002"/>
    </source>
</evidence>
<name>A0ABY6Q544_9GAMM</name>
<proteinExistence type="predicted"/>
<dbReference type="InterPro" id="IPR042098">
    <property type="entry name" value="TauD-like_sf"/>
</dbReference>
<protein>
    <submittedName>
        <fullName evidence="4">SyrP protein</fullName>
    </submittedName>
</protein>
<dbReference type="PANTHER" id="PTHR10696:SF21">
    <property type="entry name" value="TAUD_TFDA-LIKE DOMAIN-CONTAINING PROTEIN"/>
    <property type="match status" value="1"/>
</dbReference>
<evidence type="ECO:0000313" key="4">
    <source>
        <dbReference type="EMBL" id="UZP73558.1"/>
    </source>
</evidence>
<keyword evidence="2" id="KW-0560">Oxidoreductase</keyword>
<dbReference type="Gene3D" id="3.60.130.10">
    <property type="entry name" value="Clavaminate synthase-like"/>
    <property type="match status" value="1"/>
</dbReference>
<evidence type="ECO:0000256" key="1">
    <source>
        <dbReference type="ARBA" id="ARBA00001954"/>
    </source>
</evidence>
<dbReference type="InterPro" id="IPR003819">
    <property type="entry name" value="TauD/TfdA-like"/>
</dbReference>
<dbReference type="Proteomes" id="UP001317963">
    <property type="component" value="Chromosome"/>
</dbReference>
<feature type="domain" description="TauD/TfdA-like" evidence="3">
    <location>
        <begin position="16"/>
        <end position="301"/>
    </location>
</feature>
<keyword evidence="5" id="KW-1185">Reference proteome</keyword>
<dbReference type="Pfam" id="PF02668">
    <property type="entry name" value="TauD"/>
    <property type="match status" value="1"/>
</dbReference>
<gene>
    <name evidence="4" type="ORF">E0F26_01895</name>
</gene>
<dbReference type="RefSeq" id="WP_279242356.1">
    <property type="nucleotide sequence ID" value="NZ_CP036501.1"/>
</dbReference>
<dbReference type="EMBL" id="CP036501">
    <property type="protein sequence ID" value="UZP73558.1"/>
    <property type="molecule type" value="Genomic_DNA"/>
</dbReference>